<dbReference type="EMBL" id="JAUHMF010000001">
    <property type="protein sequence ID" value="MDT8896657.1"/>
    <property type="molecule type" value="Genomic_DNA"/>
</dbReference>
<dbReference type="InterPro" id="IPR043714">
    <property type="entry name" value="DUF5655"/>
</dbReference>
<sequence length="301" mass="34922">MPLYRIEAEDKVVQLKLHTFLKERSLQRLVEKNLDTLMGIRFIASEFSTGGHQRGRIDTLGIDQDGTPVIIEYKKSKNENVINQGLFYLDWLMDHKGDFTLAVQKALGSVEINWQNPRLILIAEDFSEYDKYAVNRIGSNIELWVYRLYGESLLYLEPLYTSSTQKSKTQPTEASADQPQVEEETYTVEKHLEGKPQEIIDLFMELREFILNLGEDIIEKPVKRYVTYKHGKNFAEIWIQAKQLKIWLDISPEDLSDPLHLARDVRNVGHWGTGEVEINLGSKEQFNAVTDLIEQSYRQTL</sequence>
<dbReference type="InterPro" id="IPR011856">
    <property type="entry name" value="tRNA_endonuc-like_dom_sf"/>
</dbReference>
<feature type="domain" description="DUF5655" evidence="1">
    <location>
        <begin position="188"/>
        <end position="300"/>
    </location>
</feature>
<proteinExistence type="predicted"/>
<accession>A0ABU3NL05</accession>
<keyword evidence="3" id="KW-1185">Reference proteome</keyword>
<dbReference type="Gene3D" id="3.40.1350.10">
    <property type="match status" value="1"/>
</dbReference>
<name>A0ABU3NL05_9CHLR</name>
<organism evidence="2 3">
    <name type="scientific">Thermanaerothrix solaris</name>
    <dbReference type="NCBI Taxonomy" id="3058434"/>
    <lineage>
        <taxon>Bacteria</taxon>
        <taxon>Bacillati</taxon>
        <taxon>Chloroflexota</taxon>
        <taxon>Anaerolineae</taxon>
        <taxon>Anaerolineales</taxon>
        <taxon>Anaerolineaceae</taxon>
        <taxon>Thermanaerothrix</taxon>
    </lineage>
</organism>
<evidence type="ECO:0000313" key="3">
    <source>
        <dbReference type="Proteomes" id="UP001254165"/>
    </source>
</evidence>
<evidence type="ECO:0000259" key="1">
    <source>
        <dbReference type="Pfam" id="PF18899"/>
    </source>
</evidence>
<dbReference type="Pfam" id="PF18899">
    <property type="entry name" value="DUF5655"/>
    <property type="match status" value="1"/>
</dbReference>
<gene>
    <name evidence="2" type="ORF">QYE77_00130</name>
</gene>
<reference evidence="2 3" key="1">
    <citation type="submission" date="2023-07" db="EMBL/GenBank/DDBJ databases">
        <title>Novel species of Thermanaerothrix with wide hydrolytic capabilities.</title>
        <authorList>
            <person name="Zayulina K.S."/>
            <person name="Podosokorskaya O.A."/>
            <person name="Elcheninov A.G."/>
        </authorList>
    </citation>
    <scope>NUCLEOTIDE SEQUENCE [LARGE SCALE GENOMIC DNA]</scope>
    <source>
        <strain evidence="2 3">4228-RoL</strain>
    </source>
</reference>
<dbReference type="RefSeq" id="WP_315623087.1">
    <property type="nucleotide sequence ID" value="NZ_JAUHMF010000001.1"/>
</dbReference>
<dbReference type="Proteomes" id="UP001254165">
    <property type="component" value="Unassembled WGS sequence"/>
</dbReference>
<comment type="caution">
    <text evidence="2">The sequence shown here is derived from an EMBL/GenBank/DDBJ whole genome shotgun (WGS) entry which is preliminary data.</text>
</comment>
<protein>
    <submittedName>
        <fullName evidence="2">DUF5655 domain-containing protein</fullName>
    </submittedName>
</protein>
<evidence type="ECO:0000313" key="2">
    <source>
        <dbReference type="EMBL" id="MDT8896657.1"/>
    </source>
</evidence>